<evidence type="ECO:0000313" key="2">
    <source>
        <dbReference type="EMBL" id="RXN34291.1"/>
    </source>
</evidence>
<keyword evidence="3" id="KW-1185">Reference proteome</keyword>
<name>A0A498NR29_LABRO</name>
<sequence length="118" mass="13487">MVLKALRRPGPSDDVKQRDGVNRDKVKAFRIIQIALVSSVLTYGPMVIALLLYYVLDYKTFLALRRPRPGDDIKKKDGVNRDKVKASWIIQIMLVSSVLTYTPVTITLVLYYILDFTI</sequence>
<protein>
    <submittedName>
        <fullName evidence="2">Uncharacterized protein</fullName>
    </submittedName>
</protein>
<accession>A0A498NR29</accession>
<feature type="transmembrane region" description="Helical" evidence="1">
    <location>
        <begin position="31"/>
        <end position="56"/>
    </location>
</feature>
<dbReference type="EMBL" id="QBIY01011201">
    <property type="protein sequence ID" value="RXN34291.1"/>
    <property type="molecule type" value="Genomic_DNA"/>
</dbReference>
<keyword evidence="1" id="KW-0812">Transmembrane</keyword>
<comment type="caution">
    <text evidence="2">The sequence shown here is derived from an EMBL/GenBank/DDBJ whole genome shotgun (WGS) entry which is preliminary data.</text>
</comment>
<keyword evidence="1" id="KW-1133">Transmembrane helix</keyword>
<feature type="transmembrane region" description="Helical" evidence="1">
    <location>
        <begin position="88"/>
        <end position="114"/>
    </location>
</feature>
<reference evidence="2 3" key="1">
    <citation type="submission" date="2018-03" db="EMBL/GenBank/DDBJ databases">
        <title>Draft genome sequence of Rohu Carp (Labeo rohita).</title>
        <authorList>
            <person name="Das P."/>
            <person name="Kushwaha B."/>
            <person name="Joshi C.G."/>
            <person name="Kumar D."/>
            <person name="Nagpure N.S."/>
            <person name="Sahoo L."/>
            <person name="Das S.P."/>
            <person name="Bit A."/>
            <person name="Patnaik S."/>
            <person name="Meher P.K."/>
            <person name="Jayasankar P."/>
            <person name="Koringa P.G."/>
            <person name="Patel N.V."/>
            <person name="Hinsu A.T."/>
            <person name="Kumar R."/>
            <person name="Pandey M."/>
            <person name="Agarwal S."/>
            <person name="Srivastava S."/>
            <person name="Singh M."/>
            <person name="Iquebal M.A."/>
            <person name="Jaiswal S."/>
            <person name="Angadi U.B."/>
            <person name="Kumar N."/>
            <person name="Raza M."/>
            <person name="Shah T.M."/>
            <person name="Rai A."/>
            <person name="Jena J.K."/>
        </authorList>
    </citation>
    <scope>NUCLEOTIDE SEQUENCE [LARGE SCALE GENOMIC DNA]</scope>
    <source>
        <strain evidence="2">DASCIFA01</strain>
        <tissue evidence="2">Testis</tissue>
    </source>
</reference>
<organism evidence="2 3">
    <name type="scientific">Labeo rohita</name>
    <name type="common">Indian major carp</name>
    <name type="synonym">Cyprinus rohita</name>
    <dbReference type="NCBI Taxonomy" id="84645"/>
    <lineage>
        <taxon>Eukaryota</taxon>
        <taxon>Metazoa</taxon>
        <taxon>Chordata</taxon>
        <taxon>Craniata</taxon>
        <taxon>Vertebrata</taxon>
        <taxon>Euteleostomi</taxon>
        <taxon>Actinopterygii</taxon>
        <taxon>Neopterygii</taxon>
        <taxon>Teleostei</taxon>
        <taxon>Ostariophysi</taxon>
        <taxon>Cypriniformes</taxon>
        <taxon>Cyprinidae</taxon>
        <taxon>Labeoninae</taxon>
        <taxon>Labeonini</taxon>
        <taxon>Labeo</taxon>
    </lineage>
</organism>
<keyword evidence="1" id="KW-0472">Membrane</keyword>
<gene>
    <name evidence="2" type="ORF">ROHU_015014</name>
</gene>
<dbReference type="AlphaFoldDB" id="A0A498NR29"/>
<evidence type="ECO:0000313" key="3">
    <source>
        <dbReference type="Proteomes" id="UP000290572"/>
    </source>
</evidence>
<evidence type="ECO:0000256" key="1">
    <source>
        <dbReference type="SAM" id="Phobius"/>
    </source>
</evidence>
<dbReference type="Proteomes" id="UP000290572">
    <property type="component" value="Unassembled WGS sequence"/>
</dbReference>
<proteinExistence type="predicted"/>